<protein>
    <submittedName>
        <fullName evidence="2">Uncharacterized protein</fullName>
    </submittedName>
</protein>
<feature type="compositionally biased region" description="Polar residues" evidence="1">
    <location>
        <begin position="91"/>
        <end position="115"/>
    </location>
</feature>
<reference evidence="2" key="1">
    <citation type="submission" date="2023-06" db="EMBL/GenBank/DDBJ databases">
        <title>Genome-scale phylogeny and comparative genomics of the fungal order Sordariales.</title>
        <authorList>
            <consortium name="Lawrence Berkeley National Laboratory"/>
            <person name="Hensen N."/>
            <person name="Bonometti L."/>
            <person name="Westerberg I."/>
            <person name="Brannstrom I.O."/>
            <person name="Guillou S."/>
            <person name="Cros-Aarteil S."/>
            <person name="Calhoun S."/>
            <person name="Haridas S."/>
            <person name="Kuo A."/>
            <person name="Mondo S."/>
            <person name="Pangilinan J."/>
            <person name="Riley R."/>
            <person name="Labutti K."/>
            <person name="Andreopoulos B."/>
            <person name="Lipzen A."/>
            <person name="Chen C."/>
            <person name="Yanf M."/>
            <person name="Daum C."/>
            <person name="Ng V."/>
            <person name="Clum A."/>
            <person name="Steindorff A."/>
            <person name="Ohm R."/>
            <person name="Martin F."/>
            <person name="Silar P."/>
            <person name="Natvig D."/>
            <person name="Lalanne C."/>
            <person name="Gautier V."/>
            <person name="Ament-Velasquez S.L."/>
            <person name="Kruys A."/>
            <person name="Hutchinson M.I."/>
            <person name="Powell A.J."/>
            <person name="Barry K."/>
            <person name="Miller A.N."/>
            <person name="Grigoriev I.V."/>
            <person name="Debuchy R."/>
            <person name="Gladieux P."/>
            <person name="Thoren M.H."/>
            <person name="Johannesson H."/>
        </authorList>
    </citation>
    <scope>NUCLEOTIDE SEQUENCE</scope>
    <source>
        <strain evidence="2">CBS 307.81</strain>
    </source>
</reference>
<evidence type="ECO:0000256" key="1">
    <source>
        <dbReference type="SAM" id="MobiDB-lite"/>
    </source>
</evidence>
<accession>A0AA39ZGR9</accession>
<sequence length="188" mass="21509">MLLRVDYSRFEEMDNLPQALHGWSEEWRREHFPLYKADMIQRESSSLWSKIVNYLTQSLFTVSTRDDRGSEGSKSSGERNSPALLTPIPSSPSTTDQGSGSNLQQEQQSSLTGSFSENPFVVQVVKKVRQLEQEADQLQQEANIEEAEARKRMAESRRKMQEAEDKSGKPARKPRKRMNRSKGAKETD</sequence>
<evidence type="ECO:0000313" key="3">
    <source>
        <dbReference type="Proteomes" id="UP001174997"/>
    </source>
</evidence>
<keyword evidence="3" id="KW-1185">Reference proteome</keyword>
<feature type="compositionally biased region" description="Basic and acidic residues" evidence="1">
    <location>
        <begin position="147"/>
        <end position="168"/>
    </location>
</feature>
<dbReference type="AlphaFoldDB" id="A0AA39ZGR9"/>
<organism evidence="2 3">
    <name type="scientific">Cercophora samala</name>
    <dbReference type="NCBI Taxonomy" id="330535"/>
    <lineage>
        <taxon>Eukaryota</taxon>
        <taxon>Fungi</taxon>
        <taxon>Dikarya</taxon>
        <taxon>Ascomycota</taxon>
        <taxon>Pezizomycotina</taxon>
        <taxon>Sordariomycetes</taxon>
        <taxon>Sordariomycetidae</taxon>
        <taxon>Sordariales</taxon>
        <taxon>Lasiosphaeriaceae</taxon>
        <taxon>Cercophora</taxon>
    </lineage>
</organism>
<dbReference type="Proteomes" id="UP001174997">
    <property type="component" value="Unassembled WGS sequence"/>
</dbReference>
<feature type="region of interest" description="Disordered" evidence="1">
    <location>
        <begin position="138"/>
        <end position="188"/>
    </location>
</feature>
<proteinExistence type="predicted"/>
<evidence type="ECO:0000313" key="2">
    <source>
        <dbReference type="EMBL" id="KAK0670762.1"/>
    </source>
</evidence>
<gene>
    <name evidence="2" type="ORF">QBC41DRAFT_335789</name>
</gene>
<feature type="region of interest" description="Disordered" evidence="1">
    <location>
        <begin position="64"/>
        <end position="115"/>
    </location>
</feature>
<feature type="compositionally biased region" description="Basic residues" evidence="1">
    <location>
        <begin position="169"/>
        <end position="182"/>
    </location>
</feature>
<name>A0AA39ZGR9_9PEZI</name>
<feature type="compositionally biased region" description="Low complexity" evidence="1">
    <location>
        <begin position="72"/>
        <end position="81"/>
    </location>
</feature>
<dbReference type="EMBL" id="JAULSY010000028">
    <property type="protein sequence ID" value="KAK0670762.1"/>
    <property type="molecule type" value="Genomic_DNA"/>
</dbReference>
<comment type="caution">
    <text evidence="2">The sequence shown here is derived from an EMBL/GenBank/DDBJ whole genome shotgun (WGS) entry which is preliminary data.</text>
</comment>